<evidence type="ECO:0000259" key="2">
    <source>
        <dbReference type="Pfam" id="PF13401"/>
    </source>
</evidence>
<name>A0AAV5N697_9GAMM</name>
<dbReference type="Gene3D" id="3.40.50.300">
    <property type="entry name" value="P-loop containing nucleotide triphosphate hydrolases"/>
    <property type="match status" value="1"/>
</dbReference>
<protein>
    <submittedName>
        <fullName evidence="3">Transposase</fullName>
    </submittedName>
</protein>
<dbReference type="Pfam" id="PF09077">
    <property type="entry name" value="Phage-MuB_C"/>
    <property type="match status" value="1"/>
</dbReference>
<dbReference type="InterPro" id="IPR009084">
    <property type="entry name" value="B_transpositn_C"/>
</dbReference>
<dbReference type="GO" id="GO:0003677">
    <property type="term" value="F:DNA binding"/>
    <property type="evidence" value="ECO:0007669"/>
    <property type="project" value="InterPro"/>
</dbReference>
<dbReference type="GO" id="GO:0016887">
    <property type="term" value="F:ATP hydrolysis activity"/>
    <property type="evidence" value="ECO:0007669"/>
    <property type="project" value="InterPro"/>
</dbReference>
<keyword evidence="4" id="KW-1185">Reference proteome</keyword>
<dbReference type="InterPro" id="IPR049945">
    <property type="entry name" value="AAA_22"/>
</dbReference>
<evidence type="ECO:0000313" key="3">
    <source>
        <dbReference type="EMBL" id="GKX57641.1"/>
    </source>
</evidence>
<dbReference type="SUPFAM" id="SSF52540">
    <property type="entry name" value="P-loop containing nucleoside triphosphate hydrolases"/>
    <property type="match status" value="1"/>
</dbReference>
<dbReference type="Gene3D" id="1.10.260.40">
    <property type="entry name" value="lambda repressor-like DNA-binding domains"/>
    <property type="match status" value="1"/>
</dbReference>
<dbReference type="InterPro" id="IPR036733">
    <property type="entry name" value="B_transposit_C_sf"/>
</dbReference>
<dbReference type="RefSeq" id="WP_036038253.1">
    <property type="nucleotide sequence ID" value="NZ_BRLH01000020.1"/>
</dbReference>
<dbReference type="Proteomes" id="UP001058124">
    <property type="component" value="Unassembled WGS sequence"/>
</dbReference>
<evidence type="ECO:0000259" key="1">
    <source>
        <dbReference type="Pfam" id="PF09077"/>
    </source>
</evidence>
<dbReference type="GO" id="GO:0006313">
    <property type="term" value="P:DNA transposition"/>
    <property type="evidence" value="ECO:0007669"/>
    <property type="project" value="InterPro"/>
</dbReference>
<gene>
    <name evidence="3" type="ORF">SOASR030_37530</name>
</gene>
<proteinExistence type="predicted"/>
<dbReference type="Gene3D" id="1.10.1180.10">
    <property type="entry name" value="B transposition protein, C-terminal domain"/>
    <property type="match status" value="1"/>
</dbReference>
<comment type="caution">
    <text evidence="3">The sequence shown here is derived from an EMBL/GenBank/DDBJ whole genome shotgun (WGS) entry which is preliminary data.</text>
</comment>
<feature type="domain" description="ORC1/DEAH AAA+ ATPase" evidence="2">
    <location>
        <begin position="96"/>
        <end position="209"/>
    </location>
</feature>
<sequence length="313" mass="33893">MSDTQDVITEINVLLAGGEVTQAQIARETGRSPAVVSNFLGGKYAGDNEGVLEELLDWLDRYHQKRKVRYSKFVVTPMVKTLWGIFDAVRTMQCINVIVGAPGVGKTLAAEQYQERKSNTWMATLCPAYSSVTECLLEVADAVGVSNPPASKGAITRKICKAITGTDGLIIIDEADHLGVDGFEQLRAIQDATKIGMVLIGNPDGLEKVISNTYSNKDLTRLRSRVARFKRIGRASIADVDAIAKAWGLGGKEELAAVQEITSQPGALRILSHTINQAWITAQGMGQGTLSAEHIKATYKSMYGNQKKQLKGV</sequence>
<dbReference type="PANTHER" id="PTHR35894">
    <property type="entry name" value="GENERAL SECRETION PATHWAY PROTEIN A-RELATED"/>
    <property type="match status" value="1"/>
</dbReference>
<dbReference type="AlphaFoldDB" id="A0AAV5N697"/>
<dbReference type="SUPFAM" id="SSF47681">
    <property type="entry name" value="C-terminal domain of B transposition protein"/>
    <property type="match status" value="1"/>
</dbReference>
<accession>A0AAV5N697</accession>
<dbReference type="Pfam" id="PF13401">
    <property type="entry name" value="AAA_22"/>
    <property type="match status" value="1"/>
</dbReference>
<evidence type="ECO:0000313" key="4">
    <source>
        <dbReference type="Proteomes" id="UP001058124"/>
    </source>
</evidence>
<dbReference type="InterPro" id="IPR010982">
    <property type="entry name" value="Lambda_DNA-bd_dom_sf"/>
</dbReference>
<dbReference type="EMBL" id="BRLH01000020">
    <property type="protein sequence ID" value="GKX57641.1"/>
    <property type="molecule type" value="Genomic_DNA"/>
</dbReference>
<reference evidence="3" key="1">
    <citation type="submission" date="2022-06" db="EMBL/GenBank/DDBJ databases">
        <title>Draft genome sequences of Leminorella grimontii str. JCM5902.</title>
        <authorList>
            <person name="Wakabayashi Y."/>
            <person name="Kojima K."/>
        </authorList>
    </citation>
    <scope>NUCLEOTIDE SEQUENCE</scope>
    <source>
        <strain evidence="3">JCM 5902</strain>
    </source>
</reference>
<dbReference type="SUPFAM" id="SSF47413">
    <property type="entry name" value="lambda repressor-like DNA-binding domains"/>
    <property type="match status" value="1"/>
</dbReference>
<dbReference type="PANTHER" id="PTHR35894:SF5">
    <property type="entry name" value="MU-LIKE PROPHAGE FLUMU DNA TRANSPOSITION PROTEIN B"/>
    <property type="match status" value="1"/>
</dbReference>
<dbReference type="InterPro" id="IPR052026">
    <property type="entry name" value="ExeA_AAA_ATPase_DNA-bind"/>
</dbReference>
<organism evidence="3 4">
    <name type="scientific">Leminorella grimontii</name>
    <dbReference type="NCBI Taxonomy" id="82981"/>
    <lineage>
        <taxon>Bacteria</taxon>
        <taxon>Pseudomonadati</taxon>
        <taxon>Pseudomonadota</taxon>
        <taxon>Gammaproteobacteria</taxon>
        <taxon>Enterobacterales</taxon>
        <taxon>Budviciaceae</taxon>
        <taxon>Leminorella</taxon>
    </lineage>
</organism>
<dbReference type="InterPro" id="IPR027417">
    <property type="entry name" value="P-loop_NTPase"/>
</dbReference>
<feature type="domain" description="B transposition protein C-terminal" evidence="1">
    <location>
        <begin position="224"/>
        <end position="302"/>
    </location>
</feature>